<keyword evidence="6" id="KW-0136">Cellulose degradation</keyword>
<keyword evidence="8 13" id="KW-0326">Glycosidase</keyword>
<comment type="pathway">
    <text evidence="2">Glycan metabolism; cellulose degradation.</text>
</comment>
<dbReference type="Gene3D" id="3.20.20.80">
    <property type="entry name" value="Glycosidases"/>
    <property type="match status" value="1"/>
</dbReference>
<feature type="binding site" evidence="11">
    <location>
        <position position="121"/>
    </location>
    <ligand>
        <name>substrate</name>
    </ligand>
</feature>
<feature type="binding site" evidence="11">
    <location>
        <begin position="404"/>
        <end position="405"/>
    </location>
    <ligand>
        <name>substrate</name>
    </ligand>
</feature>
<accession>A0A399ESG3</accession>
<name>A0A399ESG3_9DEIN</name>
<dbReference type="SUPFAM" id="SSF51445">
    <property type="entry name" value="(Trans)glycosidases"/>
    <property type="match status" value="1"/>
</dbReference>
<dbReference type="EC" id="3.2.1.21" evidence="4 13"/>
<protein>
    <recommendedName>
        <fullName evidence="4 13">Beta-glucosidase</fullName>
        <ecNumber evidence="4 13">3.2.1.21</ecNumber>
    </recommendedName>
</protein>
<dbReference type="InterPro" id="IPR001360">
    <property type="entry name" value="Glyco_hydro_1"/>
</dbReference>
<reference evidence="14 15" key="1">
    <citation type="submission" date="2018-08" db="EMBL/GenBank/DDBJ databases">
        <title>Meiothermus luteus KCTC 52599 genome sequencing project.</title>
        <authorList>
            <person name="Da Costa M.S."/>
            <person name="Albuquerque L."/>
            <person name="Raposo P."/>
            <person name="Froufe H.J.C."/>
            <person name="Barroso C.S."/>
            <person name="Egas C."/>
        </authorList>
    </citation>
    <scope>NUCLEOTIDE SEQUENCE [LARGE SCALE GENOMIC DNA]</scope>
    <source>
        <strain evidence="14 15">KCTC 52599</strain>
    </source>
</reference>
<feature type="binding site" evidence="11">
    <location>
        <position position="20"/>
    </location>
    <ligand>
        <name>substrate</name>
    </ligand>
</feature>
<dbReference type="InterPro" id="IPR017853">
    <property type="entry name" value="GH"/>
</dbReference>
<dbReference type="PROSITE" id="PS00653">
    <property type="entry name" value="GLYCOSYL_HYDROL_F1_2"/>
    <property type="match status" value="1"/>
</dbReference>
<dbReference type="Pfam" id="PF00232">
    <property type="entry name" value="Glyco_hydro_1"/>
    <property type="match status" value="1"/>
</dbReference>
<dbReference type="AlphaFoldDB" id="A0A399ESG3"/>
<evidence type="ECO:0000256" key="2">
    <source>
        <dbReference type="ARBA" id="ARBA00004987"/>
    </source>
</evidence>
<sequence>MKRSDFPSDFTWGTATSAYQIEGAVAEDGRGVSIWDTFSHTPGKTRGGDTGDVACDHYHRYLEDIALMKELGVNAYRFSVAWPRVLPEGRGRVNEKGLGFYDRLVDALLAQGITPWATLYHWDLPQPLEDQGGWPVRETAYAFAEYADLLTRRLGDRVRHWITLNEPWCSAHLGYLAGVHAPGKRDLSLAVRAAHHLLLAHGLAVPLIRQNAPGARVGLTLNLSPGHPASPHPADIAAARRFDGFQNRWYLDPLFGFGYPKDVLALYGQAAPPVQEGDLAVIATPTDFLGVNYYSRTVVREGSEEPYRFQYVRVGEERTAMDWEVYPEGLLELLRRLWREYRPGAIYITENGAAYPDAVGEDGEVRDLERIHYLQRHLAQCLTALQEGVPLRGYFVWSLLDNFEWAEGYSKRFGLVHVDFATQRRRLKESGRWWQGFLREAVRL</sequence>
<dbReference type="GO" id="GO:0005829">
    <property type="term" value="C:cytosol"/>
    <property type="evidence" value="ECO:0007669"/>
    <property type="project" value="TreeGrafter"/>
</dbReference>
<dbReference type="GO" id="GO:0008422">
    <property type="term" value="F:beta-glucosidase activity"/>
    <property type="evidence" value="ECO:0007669"/>
    <property type="project" value="UniProtKB-EC"/>
</dbReference>
<feature type="active site" description="Proton donor" evidence="10">
    <location>
        <position position="166"/>
    </location>
</feature>
<keyword evidence="9" id="KW-0624">Polysaccharide degradation</keyword>
<dbReference type="OrthoDB" id="9765195at2"/>
<dbReference type="PANTHER" id="PTHR10353:SF36">
    <property type="entry name" value="LP05116P"/>
    <property type="match status" value="1"/>
</dbReference>
<dbReference type="InterPro" id="IPR017736">
    <property type="entry name" value="Glyco_hydro_1_beta-glucosidase"/>
</dbReference>
<keyword evidence="5 13" id="KW-0378">Hydrolase</keyword>
<evidence type="ECO:0000256" key="9">
    <source>
        <dbReference type="ARBA" id="ARBA00023326"/>
    </source>
</evidence>
<evidence type="ECO:0000256" key="7">
    <source>
        <dbReference type="ARBA" id="ARBA00023277"/>
    </source>
</evidence>
<dbReference type="InterPro" id="IPR033132">
    <property type="entry name" value="GH_1_N_CS"/>
</dbReference>
<evidence type="ECO:0000256" key="11">
    <source>
        <dbReference type="PIRSR" id="PIRSR617736-2"/>
    </source>
</evidence>
<dbReference type="RefSeq" id="WP_119359850.1">
    <property type="nucleotide sequence ID" value="NZ_QWKZ01000029.1"/>
</dbReference>
<dbReference type="PANTHER" id="PTHR10353">
    <property type="entry name" value="GLYCOSYL HYDROLASE"/>
    <property type="match status" value="1"/>
</dbReference>
<evidence type="ECO:0000256" key="13">
    <source>
        <dbReference type="RuleBase" id="RU361175"/>
    </source>
</evidence>
<dbReference type="NCBIfam" id="TIGR03356">
    <property type="entry name" value="BGL"/>
    <property type="match status" value="1"/>
</dbReference>
<evidence type="ECO:0000256" key="6">
    <source>
        <dbReference type="ARBA" id="ARBA00023001"/>
    </source>
</evidence>
<evidence type="ECO:0000256" key="4">
    <source>
        <dbReference type="ARBA" id="ARBA00012744"/>
    </source>
</evidence>
<dbReference type="PRINTS" id="PR00131">
    <property type="entry name" value="GLHYDRLASE1"/>
</dbReference>
<evidence type="ECO:0000256" key="12">
    <source>
        <dbReference type="PROSITE-ProRule" id="PRU10055"/>
    </source>
</evidence>
<dbReference type="Proteomes" id="UP000265800">
    <property type="component" value="Unassembled WGS sequence"/>
</dbReference>
<evidence type="ECO:0000313" key="15">
    <source>
        <dbReference type="Proteomes" id="UP000265800"/>
    </source>
</evidence>
<keyword evidence="7" id="KW-0119">Carbohydrate metabolism</keyword>
<evidence type="ECO:0000256" key="1">
    <source>
        <dbReference type="ARBA" id="ARBA00000448"/>
    </source>
</evidence>
<comment type="caution">
    <text evidence="14">The sequence shown here is derived from an EMBL/GenBank/DDBJ whole genome shotgun (WGS) entry which is preliminary data.</text>
</comment>
<dbReference type="FunFam" id="3.20.20.80:FF:000004">
    <property type="entry name" value="Beta-glucosidase 6-phospho-beta-glucosidase"/>
    <property type="match status" value="1"/>
</dbReference>
<feature type="active site" description="Nucleophile" evidence="10 12">
    <location>
        <position position="350"/>
    </location>
</feature>
<evidence type="ECO:0000256" key="8">
    <source>
        <dbReference type="ARBA" id="ARBA00023295"/>
    </source>
</evidence>
<evidence type="ECO:0000256" key="5">
    <source>
        <dbReference type="ARBA" id="ARBA00022801"/>
    </source>
</evidence>
<evidence type="ECO:0000313" key="14">
    <source>
        <dbReference type="EMBL" id="RIH86745.1"/>
    </source>
</evidence>
<feature type="binding site" evidence="11">
    <location>
        <position position="397"/>
    </location>
    <ligand>
        <name>substrate</name>
    </ligand>
</feature>
<dbReference type="PROSITE" id="PS00572">
    <property type="entry name" value="GLYCOSYL_HYDROL_F1_1"/>
    <property type="match status" value="1"/>
</dbReference>
<comment type="catalytic activity">
    <reaction evidence="1 13">
        <text>Hydrolysis of terminal, non-reducing beta-D-glucosyl residues with release of beta-D-glucose.</text>
        <dbReference type="EC" id="3.2.1.21"/>
    </reaction>
</comment>
<comment type="similarity">
    <text evidence="3 13">Belongs to the glycosyl hydrolase 1 family.</text>
</comment>
<evidence type="ECO:0000256" key="3">
    <source>
        <dbReference type="ARBA" id="ARBA00010838"/>
    </source>
</evidence>
<dbReference type="GO" id="GO:0030245">
    <property type="term" value="P:cellulose catabolic process"/>
    <property type="evidence" value="ECO:0007669"/>
    <property type="project" value="UniProtKB-KW"/>
</dbReference>
<evidence type="ECO:0000256" key="10">
    <source>
        <dbReference type="PIRSR" id="PIRSR617736-1"/>
    </source>
</evidence>
<feature type="binding site" evidence="11">
    <location>
        <position position="294"/>
    </location>
    <ligand>
        <name>substrate</name>
    </ligand>
</feature>
<gene>
    <name evidence="14" type="primary">bglA_2</name>
    <name evidence="14" type="ORF">Mlute_01192</name>
</gene>
<keyword evidence="15" id="KW-1185">Reference proteome</keyword>
<organism evidence="14 15">
    <name type="scientific">Meiothermus luteus</name>
    <dbReference type="NCBI Taxonomy" id="2026184"/>
    <lineage>
        <taxon>Bacteria</taxon>
        <taxon>Thermotogati</taxon>
        <taxon>Deinococcota</taxon>
        <taxon>Deinococci</taxon>
        <taxon>Thermales</taxon>
        <taxon>Thermaceae</taxon>
        <taxon>Meiothermus</taxon>
    </lineage>
</organism>
<dbReference type="InterPro" id="IPR018120">
    <property type="entry name" value="Glyco_hydro_1_AS"/>
</dbReference>
<dbReference type="EMBL" id="QWKZ01000029">
    <property type="protein sequence ID" value="RIH86745.1"/>
    <property type="molecule type" value="Genomic_DNA"/>
</dbReference>
<proteinExistence type="inferred from homology"/>
<feature type="binding site" evidence="11">
    <location>
        <position position="165"/>
    </location>
    <ligand>
        <name>substrate</name>
    </ligand>
</feature>